<evidence type="ECO:0000313" key="4">
    <source>
        <dbReference type="Proteomes" id="UP001206206"/>
    </source>
</evidence>
<keyword evidence="4" id="KW-1185">Reference proteome</keyword>
<name>A0ABT1PMC3_9ACTN</name>
<proteinExistence type="predicted"/>
<feature type="region of interest" description="Disordered" evidence="1">
    <location>
        <begin position="43"/>
        <end position="97"/>
    </location>
</feature>
<dbReference type="EMBL" id="JANFNH010000041">
    <property type="protein sequence ID" value="MCQ4045388.1"/>
    <property type="molecule type" value="Genomic_DNA"/>
</dbReference>
<feature type="compositionally biased region" description="Basic and acidic residues" evidence="1">
    <location>
        <begin position="69"/>
        <end position="80"/>
    </location>
</feature>
<feature type="compositionally biased region" description="Basic residues" evidence="1">
    <location>
        <begin position="81"/>
        <end position="97"/>
    </location>
</feature>
<feature type="transmembrane region" description="Helical" evidence="2">
    <location>
        <begin position="6"/>
        <end position="24"/>
    </location>
</feature>
<gene>
    <name evidence="3" type="ORF">NON19_25990</name>
</gene>
<accession>A0ABT1PMC3</accession>
<comment type="caution">
    <text evidence="3">The sequence shown here is derived from an EMBL/GenBank/DDBJ whole genome shotgun (WGS) entry which is preliminary data.</text>
</comment>
<evidence type="ECO:0008006" key="5">
    <source>
        <dbReference type="Google" id="ProtNLM"/>
    </source>
</evidence>
<evidence type="ECO:0000313" key="3">
    <source>
        <dbReference type="EMBL" id="MCQ4045388.1"/>
    </source>
</evidence>
<keyword evidence="2" id="KW-1133">Transmembrane helix</keyword>
<organism evidence="3 4">
    <name type="scientific">Streptantibioticus rubrisoli</name>
    <dbReference type="NCBI Taxonomy" id="1387313"/>
    <lineage>
        <taxon>Bacteria</taxon>
        <taxon>Bacillati</taxon>
        <taxon>Actinomycetota</taxon>
        <taxon>Actinomycetes</taxon>
        <taxon>Kitasatosporales</taxon>
        <taxon>Streptomycetaceae</taxon>
        <taxon>Streptantibioticus</taxon>
    </lineage>
</organism>
<keyword evidence="2" id="KW-0472">Membrane</keyword>
<keyword evidence="2" id="KW-0812">Transmembrane</keyword>
<reference evidence="3 4" key="1">
    <citation type="submission" date="2022-06" db="EMBL/GenBank/DDBJ databases">
        <title>Draft genome sequence of type strain Streptomyces rubrisoli DSM 42083.</title>
        <authorList>
            <person name="Duangmal K."/>
            <person name="Klaysubun C."/>
        </authorList>
    </citation>
    <scope>NUCLEOTIDE SEQUENCE [LARGE SCALE GENOMIC DNA]</scope>
    <source>
        <strain evidence="3 4">DSM 42083</strain>
    </source>
</reference>
<dbReference type="Proteomes" id="UP001206206">
    <property type="component" value="Unassembled WGS sequence"/>
</dbReference>
<dbReference type="RefSeq" id="WP_255931516.1">
    <property type="nucleotide sequence ID" value="NZ_JANFNH010000041.1"/>
</dbReference>
<protein>
    <recommendedName>
        <fullName evidence="5">Secreted protein</fullName>
    </recommendedName>
</protein>
<evidence type="ECO:0000256" key="2">
    <source>
        <dbReference type="SAM" id="Phobius"/>
    </source>
</evidence>
<evidence type="ECO:0000256" key="1">
    <source>
        <dbReference type="SAM" id="MobiDB-lite"/>
    </source>
</evidence>
<sequence length="97" mass="10855">MGTIVTVAVILAMIAAGGILIHLLNVQHDERVAVYPYSRFRMGRRGRTPAKPMAPTAQHPGLVGTPPARDTRRDHRDGGRGRLRPRRRMVRARRQNA</sequence>